<dbReference type="PANTHER" id="PTHR11972:SF39">
    <property type="entry name" value="FAD-BINDING FR-TYPE DOMAIN-CONTAINING PROTEIN"/>
    <property type="match status" value="1"/>
</dbReference>
<evidence type="ECO:0000313" key="11">
    <source>
        <dbReference type="EMBL" id="CAG8583119.1"/>
    </source>
</evidence>
<feature type="transmembrane region" description="Helical" evidence="9">
    <location>
        <begin position="15"/>
        <end position="34"/>
    </location>
</feature>
<protein>
    <submittedName>
        <fullName evidence="11">10653_t:CDS:1</fullName>
    </submittedName>
</protein>
<feature type="transmembrane region" description="Helical" evidence="9">
    <location>
        <begin position="99"/>
        <end position="120"/>
    </location>
</feature>
<evidence type="ECO:0000256" key="3">
    <source>
        <dbReference type="ARBA" id="ARBA00022982"/>
    </source>
</evidence>
<keyword evidence="12" id="KW-1185">Reference proteome</keyword>
<keyword evidence="5" id="KW-0560">Oxidoreductase</keyword>
<dbReference type="Gene3D" id="3.40.50.80">
    <property type="entry name" value="Nucleotide-binding domain of ferredoxin-NADP reductase (FNR) module"/>
    <property type="match status" value="1"/>
</dbReference>
<gene>
    <name evidence="11" type="ORF">DEBURN_LOCUS8670</name>
</gene>
<keyword evidence="7 9" id="KW-0472">Membrane</keyword>
<keyword evidence="6" id="KW-0406">Ion transport</keyword>
<evidence type="ECO:0000256" key="9">
    <source>
        <dbReference type="SAM" id="Phobius"/>
    </source>
</evidence>
<dbReference type="InterPro" id="IPR015362">
    <property type="entry name" value="WIBG_mago-bd"/>
</dbReference>
<dbReference type="AlphaFoldDB" id="A0A9N9G7N7"/>
<dbReference type="SUPFAM" id="SSF101931">
    <property type="entry name" value="Pym (Within the bgcn gene intron protein, WIBG), N-terminal domain"/>
    <property type="match status" value="1"/>
</dbReference>
<dbReference type="InterPro" id="IPR013121">
    <property type="entry name" value="Fe_red_NAD-bd_6"/>
</dbReference>
<keyword evidence="2 9" id="KW-0812">Transmembrane</keyword>
<dbReference type="InterPro" id="IPR017927">
    <property type="entry name" value="FAD-bd_FR_type"/>
</dbReference>
<dbReference type="CDD" id="cd06186">
    <property type="entry name" value="NOX_Duox_like_FAD_NADP"/>
    <property type="match status" value="1"/>
</dbReference>
<dbReference type="SUPFAM" id="SSF63380">
    <property type="entry name" value="Riboflavin synthase domain-like"/>
    <property type="match status" value="1"/>
</dbReference>
<keyword evidence="6" id="KW-0813">Transport</keyword>
<evidence type="ECO:0000259" key="10">
    <source>
        <dbReference type="PROSITE" id="PS51384"/>
    </source>
</evidence>
<reference evidence="11" key="1">
    <citation type="submission" date="2021-06" db="EMBL/GenBank/DDBJ databases">
        <authorList>
            <person name="Kallberg Y."/>
            <person name="Tangrot J."/>
            <person name="Rosling A."/>
        </authorList>
    </citation>
    <scope>NUCLEOTIDE SEQUENCE</scope>
    <source>
        <strain evidence="11">AZ414A</strain>
    </source>
</reference>
<dbReference type="Pfam" id="PF08022">
    <property type="entry name" value="FAD_binding_8"/>
    <property type="match status" value="1"/>
</dbReference>
<sequence length="589" mass="68745">MTQLNYKREFAPRRLAFWIFWFGSHITLFLYGYYKQKNDVELNKLNVIGRSIWISRGAGLCLAYDGSLILLPVCRNLLKNLRVFKSLNYIIPFDENIWFHRQTSYAMLIFTLIHVFAHYINFWKLQELGIYNAWSIHYKTWAGLTGHIMLLIMVLIYTSSHAKMRNQSFETFWYTHNLSFFFMLCLYFHGYGCFVKTAEGKCKGYNSWRFTLISGFIYFSERVLRVIRARQETQITKVIDHPLKIIEIQFNKPSFRYKAGQYLFLNVPAISKWQWHPFTITSAPDDPYVSVHVRQIGDFTNKLGDLLGCNKDKGMPPSINLPTLKIDGSYGAPAVDVFDNKIAILIGCGIGVTPFASILRNIWYQQKNGKSSQLKRVEFIWICQDIGSFEWFQSLLKTLEDTMPQGFLKFHIYLTSRLRESIIQNIMINEFSSFDPLTNLGSRTHYGRPNFDELFDRLKSSINSKDSEIKIGVYYCGPNSLAKKLKRVCKKANSDGITTKRPDGTLRKERRVRPGFTPQEDIARYKNPNILEPVVKIKALEKKTRQIDRIKEKENKGESLTKEEENKLNNLDQVKKELENLQKLKAEEV</sequence>
<dbReference type="GO" id="GO:0043020">
    <property type="term" value="C:NADPH oxidase complex"/>
    <property type="evidence" value="ECO:0007669"/>
    <property type="project" value="TreeGrafter"/>
</dbReference>
<proteinExistence type="predicted"/>
<feature type="transmembrane region" description="Helical" evidence="9">
    <location>
        <begin position="54"/>
        <end position="78"/>
    </location>
</feature>
<dbReference type="SMART" id="SM01273">
    <property type="entry name" value="Mago-bind"/>
    <property type="match status" value="1"/>
</dbReference>
<dbReference type="SUPFAM" id="SSF52343">
    <property type="entry name" value="Ferredoxin reductase-like, C-terminal NADP-linked domain"/>
    <property type="match status" value="1"/>
</dbReference>
<comment type="subcellular location">
    <subcellularLocation>
        <location evidence="1">Membrane</location>
        <topology evidence="1">Multi-pass membrane protein</topology>
    </subcellularLocation>
</comment>
<evidence type="ECO:0000256" key="6">
    <source>
        <dbReference type="ARBA" id="ARBA00023065"/>
    </source>
</evidence>
<keyword evidence="3" id="KW-0249">Electron transport</keyword>
<dbReference type="InterPro" id="IPR050369">
    <property type="entry name" value="RBOH/FRE"/>
</dbReference>
<dbReference type="PROSITE" id="PS51384">
    <property type="entry name" value="FAD_FR"/>
    <property type="match status" value="1"/>
</dbReference>
<dbReference type="InterPro" id="IPR013130">
    <property type="entry name" value="Fe3_Rdtase_TM_dom"/>
</dbReference>
<evidence type="ECO:0000313" key="12">
    <source>
        <dbReference type="Proteomes" id="UP000789706"/>
    </source>
</evidence>
<dbReference type="SFLD" id="SFLDG01168">
    <property type="entry name" value="Ferric_reductase_subgroup_(FRE"/>
    <property type="match status" value="1"/>
</dbReference>
<dbReference type="Pfam" id="PF08030">
    <property type="entry name" value="NAD_binding_6"/>
    <property type="match status" value="1"/>
</dbReference>
<comment type="caution">
    <text evidence="11">The sequence shown here is derived from an EMBL/GenBank/DDBJ whole genome shotgun (WGS) entry which is preliminary data.</text>
</comment>
<dbReference type="Pfam" id="PF01794">
    <property type="entry name" value="Ferric_reduct"/>
    <property type="match status" value="1"/>
</dbReference>
<dbReference type="InterPro" id="IPR036348">
    <property type="entry name" value="WIBG_N_sf"/>
</dbReference>
<dbReference type="GO" id="GO:0006811">
    <property type="term" value="P:monoatomic ion transport"/>
    <property type="evidence" value="ECO:0007669"/>
    <property type="project" value="UniProtKB-KW"/>
</dbReference>
<feature type="transmembrane region" description="Helical" evidence="9">
    <location>
        <begin position="140"/>
        <end position="159"/>
    </location>
</feature>
<dbReference type="GO" id="GO:0006952">
    <property type="term" value="P:defense response"/>
    <property type="evidence" value="ECO:0007669"/>
    <property type="project" value="TreeGrafter"/>
</dbReference>
<evidence type="ECO:0000256" key="2">
    <source>
        <dbReference type="ARBA" id="ARBA00022692"/>
    </source>
</evidence>
<evidence type="ECO:0000256" key="5">
    <source>
        <dbReference type="ARBA" id="ARBA00023002"/>
    </source>
</evidence>
<organism evidence="11 12">
    <name type="scientific">Diversispora eburnea</name>
    <dbReference type="NCBI Taxonomy" id="1213867"/>
    <lineage>
        <taxon>Eukaryota</taxon>
        <taxon>Fungi</taxon>
        <taxon>Fungi incertae sedis</taxon>
        <taxon>Mucoromycota</taxon>
        <taxon>Glomeromycotina</taxon>
        <taxon>Glomeromycetes</taxon>
        <taxon>Diversisporales</taxon>
        <taxon>Diversisporaceae</taxon>
        <taxon>Diversispora</taxon>
    </lineage>
</organism>
<evidence type="ECO:0000256" key="1">
    <source>
        <dbReference type="ARBA" id="ARBA00004141"/>
    </source>
</evidence>
<evidence type="ECO:0000256" key="8">
    <source>
        <dbReference type="SAM" id="Coils"/>
    </source>
</evidence>
<dbReference type="GO" id="GO:0016175">
    <property type="term" value="F:superoxide-generating NAD(P)H oxidase activity"/>
    <property type="evidence" value="ECO:0007669"/>
    <property type="project" value="TreeGrafter"/>
</dbReference>
<dbReference type="FunFam" id="2.40.30.10:FF:000091">
    <property type="entry name" value="NADPH oxidase (NoxA), putative"/>
    <property type="match status" value="1"/>
</dbReference>
<feature type="transmembrane region" description="Helical" evidence="9">
    <location>
        <begin position="171"/>
        <end position="192"/>
    </location>
</feature>
<dbReference type="PANTHER" id="PTHR11972">
    <property type="entry name" value="NADPH OXIDASE"/>
    <property type="match status" value="1"/>
</dbReference>
<dbReference type="Proteomes" id="UP000789706">
    <property type="component" value="Unassembled WGS sequence"/>
</dbReference>
<keyword evidence="8" id="KW-0175">Coiled coil</keyword>
<evidence type="ECO:0000256" key="7">
    <source>
        <dbReference type="ARBA" id="ARBA00023136"/>
    </source>
</evidence>
<dbReference type="SFLD" id="SFLDS00052">
    <property type="entry name" value="Ferric_Reductase_Domain"/>
    <property type="match status" value="1"/>
</dbReference>
<dbReference type="Pfam" id="PF09282">
    <property type="entry name" value="Mago-bind"/>
    <property type="match status" value="1"/>
</dbReference>
<dbReference type="InterPro" id="IPR013112">
    <property type="entry name" value="FAD-bd_8"/>
</dbReference>
<dbReference type="EMBL" id="CAJVPK010001351">
    <property type="protein sequence ID" value="CAG8583119.1"/>
    <property type="molecule type" value="Genomic_DNA"/>
</dbReference>
<keyword evidence="4 9" id="KW-1133">Transmembrane helix</keyword>
<dbReference type="Gene3D" id="2.40.30.10">
    <property type="entry name" value="Translation factors"/>
    <property type="match status" value="1"/>
</dbReference>
<dbReference type="SFLD" id="SFLDG01169">
    <property type="entry name" value="NADPH_oxidase_subgroup_(NOX)"/>
    <property type="match status" value="1"/>
</dbReference>
<feature type="coiled-coil region" evidence="8">
    <location>
        <begin position="550"/>
        <end position="588"/>
    </location>
</feature>
<evidence type="ECO:0000256" key="4">
    <source>
        <dbReference type="ARBA" id="ARBA00022989"/>
    </source>
</evidence>
<dbReference type="GO" id="GO:0042554">
    <property type="term" value="P:superoxide anion generation"/>
    <property type="evidence" value="ECO:0007669"/>
    <property type="project" value="TreeGrafter"/>
</dbReference>
<dbReference type="InterPro" id="IPR039261">
    <property type="entry name" value="FNR_nucleotide-bd"/>
</dbReference>
<dbReference type="OrthoDB" id="167398at2759"/>
<dbReference type="InterPro" id="IPR017938">
    <property type="entry name" value="Riboflavin_synthase-like_b-brl"/>
</dbReference>
<accession>A0A9N9G7N7</accession>
<name>A0A9N9G7N7_9GLOM</name>
<feature type="domain" description="FAD-binding FR-type" evidence="10">
    <location>
        <begin position="219"/>
        <end position="336"/>
    </location>
</feature>